<keyword evidence="3 6" id="KW-0812">Transmembrane</keyword>
<keyword evidence="5 6" id="KW-0472">Membrane</keyword>
<feature type="transmembrane region" description="Helical" evidence="6">
    <location>
        <begin position="397"/>
        <end position="418"/>
    </location>
</feature>
<proteinExistence type="predicted"/>
<reference evidence="7 8" key="1">
    <citation type="submission" date="2020-04" db="EMBL/GenBank/DDBJ databases">
        <title>A Flavivirga sp. nov.</title>
        <authorList>
            <person name="Sun X."/>
        </authorList>
    </citation>
    <scope>NUCLEOTIDE SEQUENCE [LARGE SCALE GENOMIC DNA]</scope>
    <source>
        <strain evidence="7 8">Y03</strain>
    </source>
</reference>
<keyword evidence="4 6" id="KW-1133">Transmembrane helix</keyword>
<dbReference type="PANTHER" id="PTHR30250">
    <property type="entry name" value="PST FAMILY PREDICTED COLANIC ACID TRANSPORTER"/>
    <property type="match status" value="1"/>
</dbReference>
<keyword evidence="8" id="KW-1185">Reference proteome</keyword>
<evidence type="ECO:0000256" key="3">
    <source>
        <dbReference type="ARBA" id="ARBA00022692"/>
    </source>
</evidence>
<feature type="transmembrane region" description="Helical" evidence="6">
    <location>
        <begin position="12"/>
        <end position="34"/>
    </location>
</feature>
<feature type="transmembrane region" description="Helical" evidence="6">
    <location>
        <begin position="301"/>
        <end position="324"/>
    </location>
</feature>
<accession>A0ABX1RVP6</accession>
<organism evidence="7 8">
    <name type="scientific">Flavivirga algicola</name>
    <dbReference type="NCBI Taxonomy" id="2729136"/>
    <lineage>
        <taxon>Bacteria</taxon>
        <taxon>Pseudomonadati</taxon>
        <taxon>Bacteroidota</taxon>
        <taxon>Flavobacteriia</taxon>
        <taxon>Flavobacteriales</taxon>
        <taxon>Flavobacteriaceae</taxon>
        <taxon>Flavivirga</taxon>
    </lineage>
</organism>
<feature type="transmembrane region" description="Helical" evidence="6">
    <location>
        <begin position="83"/>
        <end position="102"/>
    </location>
</feature>
<feature type="transmembrane region" description="Helical" evidence="6">
    <location>
        <begin position="181"/>
        <end position="203"/>
    </location>
</feature>
<evidence type="ECO:0000256" key="4">
    <source>
        <dbReference type="ARBA" id="ARBA00022989"/>
    </source>
</evidence>
<dbReference type="Proteomes" id="UP000746690">
    <property type="component" value="Unassembled WGS sequence"/>
</dbReference>
<feature type="transmembrane region" description="Helical" evidence="6">
    <location>
        <begin position="40"/>
        <end position="62"/>
    </location>
</feature>
<evidence type="ECO:0000256" key="5">
    <source>
        <dbReference type="ARBA" id="ARBA00023136"/>
    </source>
</evidence>
<feature type="transmembrane region" description="Helical" evidence="6">
    <location>
        <begin position="260"/>
        <end position="281"/>
    </location>
</feature>
<feature type="transmembrane region" description="Helical" evidence="6">
    <location>
        <begin position="153"/>
        <end position="175"/>
    </location>
</feature>
<protein>
    <recommendedName>
        <fullName evidence="9">Polysaccharide biosynthesis protein</fullName>
    </recommendedName>
</protein>
<feature type="transmembrane region" description="Helical" evidence="6">
    <location>
        <begin position="224"/>
        <end position="248"/>
    </location>
</feature>
<feature type="transmembrane region" description="Helical" evidence="6">
    <location>
        <begin position="336"/>
        <end position="358"/>
    </location>
</feature>
<sequence>MKNITKYLTKNFLVSTSKTLTVSLVTLLLLPLIIKRLGLELYGIISLTLLFSGVSSLIDLGLSKAVILLSGENKTSENRIVSSALYINLFIIGVLSVVFILLQIFSVDLLGSDINIDKTNRFIVINTGFLLLILMLLNNLCRTILEAKYKIHIVNLSLAIYTPLLYVIIFVLSFFTKQIVVYVLTPLVLTLLMFIFNITYLKYNTTIRIVKVAKSDIKYVLKKSFAFLNIGLINSLVMPTMRYVFVLLAADVGLYAIFDLSFKIAMLTNSFILALSTPMFAVFSKEIQVNSKKMIHVAYKIFYLSLAMYIIINVAYYFLGNYFLTFLSLDPDNLDLLYNITFLLIISLGSVALVEIFYRYFLGNNQLINAFLLKLIVPIMGIILFFVFNHVELIYRFIYAYGTSLVISAIAIALSFMIANKRKKTVIICL</sequence>
<evidence type="ECO:0000313" key="7">
    <source>
        <dbReference type="EMBL" id="NMH87629.1"/>
    </source>
</evidence>
<feature type="transmembrane region" description="Helical" evidence="6">
    <location>
        <begin position="122"/>
        <end position="141"/>
    </location>
</feature>
<dbReference type="PANTHER" id="PTHR30250:SF11">
    <property type="entry name" value="O-ANTIGEN TRANSPORTER-RELATED"/>
    <property type="match status" value="1"/>
</dbReference>
<evidence type="ECO:0000256" key="2">
    <source>
        <dbReference type="ARBA" id="ARBA00022475"/>
    </source>
</evidence>
<comment type="subcellular location">
    <subcellularLocation>
        <location evidence="1">Cell membrane</location>
        <topology evidence="1">Multi-pass membrane protein</topology>
    </subcellularLocation>
</comment>
<evidence type="ECO:0000313" key="8">
    <source>
        <dbReference type="Proteomes" id="UP000746690"/>
    </source>
</evidence>
<name>A0ABX1RVP6_9FLAO</name>
<gene>
    <name evidence="7" type="ORF">HHX25_08950</name>
</gene>
<evidence type="ECO:0000256" key="1">
    <source>
        <dbReference type="ARBA" id="ARBA00004651"/>
    </source>
</evidence>
<comment type="caution">
    <text evidence="7">The sequence shown here is derived from an EMBL/GenBank/DDBJ whole genome shotgun (WGS) entry which is preliminary data.</text>
</comment>
<dbReference type="InterPro" id="IPR050833">
    <property type="entry name" value="Poly_Biosynth_Transport"/>
</dbReference>
<evidence type="ECO:0000256" key="6">
    <source>
        <dbReference type="SAM" id="Phobius"/>
    </source>
</evidence>
<dbReference type="RefSeq" id="WP_169672309.1">
    <property type="nucleotide sequence ID" value="NZ_JABBHF010000004.1"/>
</dbReference>
<dbReference type="EMBL" id="JABBHF010000004">
    <property type="protein sequence ID" value="NMH87629.1"/>
    <property type="molecule type" value="Genomic_DNA"/>
</dbReference>
<keyword evidence="2" id="KW-1003">Cell membrane</keyword>
<feature type="transmembrane region" description="Helical" evidence="6">
    <location>
        <begin position="370"/>
        <end position="391"/>
    </location>
</feature>
<evidence type="ECO:0008006" key="9">
    <source>
        <dbReference type="Google" id="ProtNLM"/>
    </source>
</evidence>